<comment type="caution">
    <text evidence="4">The sequence shown here is derived from an EMBL/GenBank/DDBJ whole genome shotgun (WGS) entry which is preliminary data.</text>
</comment>
<dbReference type="InterPro" id="IPR050194">
    <property type="entry name" value="Glycosyltransferase_grp1"/>
</dbReference>
<dbReference type="EMBL" id="QSOF01000001">
    <property type="protein sequence ID" value="RGI80031.1"/>
    <property type="molecule type" value="Genomic_DNA"/>
</dbReference>
<evidence type="ECO:0000313" key="3">
    <source>
        <dbReference type="EMBL" id="MBT8727577.1"/>
    </source>
</evidence>
<dbReference type="PANTHER" id="PTHR45947:SF14">
    <property type="entry name" value="SLL1723 PROTEIN"/>
    <property type="match status" value="1"/>
</dbReference>
<dbReference type="EMBL" id="QSJZ01000001">
    <property type="protein sequence ID" value="RHE25977.1"/>
    <property type="molecule type" value="Genomic_DNA"/>
</dbReference>
<dbReference type="Proteomes" id="UP001196342">
    <property type="component" value="Unassembled WGS sequence"/>
</dbReference>
<dbReference type="InterPro" id="IPR001296">
    <property type="entry name" value="Glyco_trans_1"/>
</dbReference>
<name>A0A374N8H1_BACUN</name>
<evidence type="ECO:0000313" key="8">
    <source>
        <dbReference type="Proteomes" id="UP001196342"/>
    </source>
</evidence>
<dbReference type="PANTHER" id="PTHR45947">
    <property type="entry name" value="SULFOQUINOVOSYL TRANSFERASE SQD2"/>
    <property type="match status" value="1"/>
</dbReference>
<feature type="domain" description="Glycosyl transferase family 1" evidence="1">
    <location>
        <begin position="190"/>
        <end position="327"/>
    </location>
</feature>
<dbReference type="SUPFAM" id="SSF53756">
    <property type="entry name" value="UDP-Glycosyltransferase/glycogen phosphorylase"/>
    <property type="match status" value="1"/>
</dbReference>
<evidence type="ECO:0000313" key="5">
    <source>
        <dbReference type="EMBL" id="RHE25977.1"/>
    </source>
</evidence>
<dbReference type="Proteomes" id="UP000263754">
    <property type="component" value="Unassembled WGS sequence"/>
</dbReference>
<reference evidence="3 8" key="2">
    <citation type="submission" date="2020-12" db="EMBL/GenBank/DDBJ databases">
        <title>Microorganisms.</title>
        <authorList>
            <person name="Matos J."/>
            <person name="Faleiro L."/>
            <person name="Duarte I."/>
        </authorList>
    </citation>
    <scope>NUCLEOTIDE SEQUENCE [LARGE SCALE GENOMIC DNA]</scope>
    <source>
        <strain evidence="3 8">PtFD3Pch2</strain>
    </source>
</reference>
<dbReference type="Pfam" id="PF13439">
    <property type="entry name" value="Glyco_transf_4"/>
    <property type="match status" value="1"/>
</dbReference>
<dbReference type="RefSeq" id="WP_117713482.1">
    <property type="nucleotide sequence ID" value="NZ_BAABXG010000001.1"/>
</dbReference>
<dbReference type="GO" id="GO:0016757">
    <property type="term" value="F:glycosyltransferase activity"/>
    <property type="evidence" value="ECO:0007669"/>
    <property type="project" value="InterPro"/>
</dbReference>
<dbReference type="CDD" id="cd03811">
    <property type="entry name" value="GT4_GT28_WabH-like"/>
    <property type="match status" value="1"/>
</dbReference>
<dbReference type="AlphaFoldDB" id="A0A374N8H1"/>
<dbReference type="EMBL" id="JAFBJK010000004">
    <property type="protein sequence ID" value="MBT8727577.1"/>
    <property type="molecule type" value="Genomic_DNA"/>
</dbReference>
<dbReference type="Pfam" id="PF00534">
    <property type="entry name" value="Glycos_transf_1"/>
    <property type="match status" value="1"/>
</dbReference>
<protein>
    <submittedName>
        <fullName evidence="4">Glycosyltransferase</fullName>
    </submittedName>
</protein>
<keyword evidence="8" id="KW-1185">Reference proteome</keyword>
<evidence type="ECO:0000259" key="2">
    <source>
        <dbReference type="Pfam" id="PF13439"/>
    </source>
</evidence>
<accession>A0A374N8H1</accession>
<evidence type="ECO:0000313" key="6">
    <source>
        <dbReference type="Proteomes" id="UP000263754"/>
    </source>
</evidence>
<evidence type="ECO:0000313" key="4">
    <source>
        <dbReference type="EMBL" id="RGI80031.1"/>
    </source>
</evidence>
<dbReference type="Gene3D" id="3.40.50.2000">
    <property type="entry name" value="Glycogen Phosphorylase B"/>
    <property type="match status" value="2"/>
</dbReference>
<evidence type="ECO:0000313" key="7">
    <source>
        <dbReference type="Proteomes" id="UP000283601"/>
    </source>
</evidence>
<dbReference type="InterPro" id="IPR028098">
    <property type="entry name" value="Glyco_trans_4-like_N"/>
</dbReference>
<keyword evidence="4" id="KW-0808">Transferase</keyword>
<sequence length="356" mass="39860">MKSKISFFLPSFNIGGVERVFINYANALSDKGYNVDFVVCKAEGVLLDLVSSSVKVVSLGNIQLRYSFFKLRKYIKKRQPDSVISGGDFPNIMLILAASFLSKRPQIIISQHNYYNIEVKNLGLWARCTTFLMKQIYPWSDVVIAVSKGIMTDLSNKIKLNPKQLLYLPNPIDIDKTMQLGNLPVPSLPNNFIVFIGRLSKVKNLKLLLNAFQHIKHQGYELLIVGDGQERSELEDCANNLERSSKIHFIGAVPNSMPYLKRAKVLALPSFSEALPTVLLEALAFSIPIVTTPNAGAVEILQDAKNAFISESFDNVEEFASLLDSAIVHCAEDDRSLLSKYYTLNILPQLERILQS</sequence>
<feature type="domain" description="Glycosyltransferase subfamily 4-like N-terminal" evidence="2">
    <location>
        <begin position="14"/>
        <end position="175"/>
    </location>
</feature>
<reference evidence="6 7" key="1">
    <citation type="submission" date="2018-08" db="EMBL/GenBank/DDBJ databases">
        <title>A genome reference for cultivated species of the human gut microbiota.</title>
        <authorList>
            <person name="Zou Y."/>
            <person name="Xue W."/>
            <person name="Luo G."/>
        </authorList>
    </citation>
    <scope>NUCLEOTIDE SEQUENCE [LARGE SCALE GENOMIC DNA]</scope>
    <source>
        <strain evidence="5 7">AM29-12AC</strain>
        <strain evidence="4 6">TM10-17</strain>
    </source>
</reference>
<evidence type="ECO:0000259" key="1">
    <source>
        <dbReference type="Pfam" id="PF00534"/>
    </source>
</evidence>
<dbReference type="Proteomes" id="UP000283601">
    <property type="component" value="Unassembled WGS sequence"/>
</dbReference>
<gene>
    <name evidence="5" type="ORF">DW758_02655</name>
    <name evidence="4" type="ORF">DXD90_00420</name>
    <name evidence="3" type="ORF">JQN06_15700</name>
</gene>
<organism evidence="4 6">
    <name type="scientific">Bacteroides uniformis</name>
    <dbReference type="NCBI Taxonomy" id="820"/>
    <lineage>
        <taxon>Bacteria</taxon>
        <taxon>Pseudomonadati</taxon>
        <taxon>Bacteroidota</taxon>
        <taxon>Bacteroidia</taxon>
        <taxon>Bacteroidales</taxon>
        <taxon>Bacteroidaceae</taxon>
        <taxon>Bacteroides</taxon>
    </lineage>
</organism>
<proteinExistence type="predicted"/>